<dbReference type="EMBL" id="CP035807">
    <property type="protein sequence ID" value="QEN05832.1"/>
    <property type="molecule type" value="Genomic_DNA"/>
</dbReference>
<sequence length="70" mass="7797">MRGKPVIFSEKCKGCELCIYACPKDILVMSEDTNKKGVNYSICIDEAKCIACKMCAITCPDNVIEIVKFK</sequence>
<reference evidence="5 6" key="2">
    <citation type="submission" date="2019-09" db="EMBL/GenBank/DDBJ databases">
        <title>Complete Genome Sequence and Methylome Analysis of free living Spirochaetas.</title>
        <authorList>
            <person name="Leshcheva N."/>
            <person name="Mikheeva N."/>
        </authorList>
    </citation>
    <scope>NUCLEOTIDE SEQUENCE [LARGE SCALE GENOMIC DNA]</scope>
    <source>
        <strain evidence="5 6">P</strain>
    </source>
</reference>
<dbReference type="InterPro" id="IPR017900">
    <property type="entry name" value="4Fe4S_Fe_S_CS"/>
</dbReference>
<evidence type="ECO:0000256" key="1">
    <source>
        <dbReference type="ARBA" id="ARBA00022723"/>
    </source>
</evidence>
<dbReference type="Pfam" id="PF12838">
    <property type="entry name" value="Fer4_7"/>
    <property type="match status" value="1"/>
</dbReference>
<dbReference type="RefSeq" id="WP_149569066.1">
    <property type="nucleotide sequence ID" value="NZ_CP035807.1"/>
</dbReference>
<accession>A0A5C1QHU8</accession>
<evidence type="ECO:0000256" key="2">
    <source>
        <dbReference type="ARBA" id="ARBA00023004"/>
    </source>
</evidence>
<dbReference type="SUPFAM" id="SSF54862">
    <property type="entry name" value="4Fe-4S ferredoxins"/>
    <property type="match status" value="1"/>
</dbReference>
<feature type="domain" description="4Fe-4S ferredoxin-type" evidence="4">
    <location>
        <begin position="3"/>
        <end position="32"/>
    </location>
</feature>
<dbReference type="KEGG" id="sper:EW093_14360"/>
<keyword evidence="3" id="KW-0411">Iron-sulfur</keyword>
<evidence type="ECO:0000313" key="6">
    <source>
        <dbReference type="Proteomes" id="UP000323824"/>
    </source>
</evidence>
<keyword evidence="2" id="KW-0408">Iron</keyword>
<gene>
    <name evidence="5" type="ORF">EW093_14360</name>
</gene>
<dbReference type="OrthoDB" id="9804603at2"/>
<dbReference type="PROSITE" id="PS51379">
    <property type="entry name" value="4FE4S_FER_2"/>
    <property type="match status" value="2"/>
</dbReference>
<name>A0A5C1QHU8_9SPIO</name>
<feature type="domain" description="4Fe-4S ferredoxin-type" evidence="4">
    <location>
        <begin position="40"/>
        <end position="69"/>
    </location>
</feature>
<dbReference type="Proteomes" id="UP000323824">
    <property type="component" value="Chromosome"/>
</dbReference>
<dbReference type="GO" id="GO:0046872">
    <property type="term" value="F:metal ion binding"/>
    <property type="evidence" value="ECO:0007669"/>
    <property type="project" value="UniProtKB-KW"/>
</dbReference>
<dbReference type="PANTHER" id="PTHR43122:SF1">
    <property type="entry name" value="IRON-SULFUR-BINDING PROTEIN"/>
    <property type="match status" value="1"/>
</dbReference>
<dbReference type="AlphaFoldDB" id="A0A5C1QHU8"/>
<keyword evidence="6" id="KW-1185">Reference proteome</keyword>
<organism evidence="5 6">
    <name type="scientific">Thiospirochaeta perfilievii</name>
    <dbReference type="NCBI Taxonomy" id="252967"/>
    <lineage>
        <taxon>Bacteria</taxon>
        <taxon>Pseudomonadati</taxon>
        <taxon>Spirochaetota</taxon>
        <taxon>Spirochaetia</taxon>
        <taxon>Spirochaetales</taxon>
        <taxon>Spirochaetaceae</taxon>
        <taxon>Thiospirochaeta</taxon>
    </lineage>
</organism>
<dbReference type="GO" id="GO:0051536">
    <property type="term" value="F:iron-sulfur cluster binding"/>
    <property type="evidence" value="ECO:0007669"/>
    <property type="project" value="UniProtKB-KW"/>
</dbReference>
<dbReference type="PROSITE" id="PS00198">
    <property type="entry name" value="4FE4S_FER_1"/>
    <property type="match status" value="1"/>
</dbReference>
<evidence type="ECO:0000313" key="5">
    <source>
        <dbReference type="EMBL" id="QEN05832.1"/>
    </source>
</evidence>
<dbReference type="Gene3D" id="3.30.70.20">
    <property type="match status" value="1"/>
</dbReference>
<evidence type="ECO:0000256" key="3">
    <source>
        <dbReference type="ARBA" id="ARBA00023014"/>
    </source>
</evidence>
<protein>
    <submittedName>
        <fullName evidence="5">4Fe-4S dicluster domain-containing protein</fullName>
    </submittedName>
</protein>
<proteinExistence type="predicted"/>
<keyword evidence="1" id="KW-0479">Metal-binding</keyword>
<evidence type="ECO:0000259" key="4">
    <source>
        <dbReference type="PROSITE" id="PS51379"/>
    </source>
</evidence>
<dbReference type="PANTHER" id="PTHR43122">
    <property type="entry name" value="FERREDOXIN SUBUNIT OF PYRUVATE:FLAVODOXIN OXIDOREDUCTASE-RELATED"/>
    <property type="match status" value="1"/>
</dbReference>
<reference evidence="5 6" key="1">
    <citation type="submission" date="2019-02" db="EMBL/GenBank/DDBJ databases">
        <authorList>
            <person name="Fomenkov A."/>
            <person name="Dubinina G."/>
            <person name="Grabovich M."/>
            <person name="Vincze T."/>
            <person name="Roberts R.J."/>
        </authorList>
    </citation>
    <scope>NUCLEOTIDE SEQUENCE [LARGE SCALE GENOMIC DNA]</scope>
    <source>
        <strain evidence="5 6">P</strain>
    </source>
</reference>
<dbReference type="InterPro" id="IPR017896">
    <property type="entry name" value="4Fe4S_Fe-S-bd"/>
</dbReference>